<gene>
    <name evidence="11" type="ORF">J2S19_002454</name>
</gene>
<dbReference type="Gene3D" id="1.10.10.60">
    <property type="entry name" value="Homeodomain-like"/>
    <property type="match status" value="2"/>
</dbReference>
<dbReference type="Proteomes" id="UP001234495">
    <property type="component" value="Unassembled WGS sequence"/>
</dbReference>
<evidence type="ECO:0000256" key="4">
    <source>
        <dbReference type="ARBA" id="ARBA00023012"/>
    </source>
</evidence>
<keyword evidence="4" id="KW-0902">Two-component regulatory system</keyword>
<dbReference type="InterPro" id="IPR001789">
    <property type="entry name" value="Sig_transdc_resp-reg_receiver"/>
</dbReference>
<dbReference type="PROSITE" id="PS50110">
    <property type="entry name" value="RESPONSE_REGULATORY"/>
    <property type="match status" value="1"/>
</dbReference>
<organism evidence="11 12">
    <name type="scientific">Metabacillus malikii</name>
    <dbReference type="NCBI Taxonomy" id="1504265"/>
    <lineage>
        <taxon>Bacteria</taxon>
        <taxon>Bacillati</taxon>
        <taxon>Bacillota</taxon>
        <taxon>Bacilli</taxon>
        <taxon>Bacillales</taxon>
        <taxon>Bacillaceae</taxon>
        <taxon>Metabacillus</taxon>
    </lineage>
</organism>
<dbReference type="SMART" id="SM00342">
    <property type="entry name" value="HTH_ARAC"/>
    <property type="match status" value="1"/>
</dbReference>
<evidence type="ECO:0000259" key="10">
    <source>
        <dbReference type="PROSITE" id="PS50110"/>
    </source>
</evidence>
<dbReference type="SUPFAM" id="SSF46689">
    <property type="entry name" value="Homeodomain-like"/>
    <property type="match status" value="2"/>
</dbReference>
<proteinExistence type="predicted"/>
<evidence type="ECO:0000256" key="6">
    <source>
        <dbReference type="ARBA" id="ARBA00023125"/>
    </source>
</evidence>
<evidence type="ECO:0000313" key="12">
    <source>
        <dbReference type="Proteomes" id="UP001234495"/>
    </source>
</evidence>
<evidence type="ECO:0000313" key="11">
    <source>
        <dbReference type="EMBL" id="MDQ0231192.1"/>
    </source>
</evidence>
<dbReference type="InterPro" id="IPR011006">
    <property type="entry name" value="CheY-like_superfamily"/>
</dbReference>
<accession>A0ABT9ZFX9</accession>
<evidence type="ECO:0000259" key="9">
    <source>
        <dbReference type="PROSITE" id="PS01124"/>
    </source>
</evidence>
<evidence type="ECO:0000256" key="8">
    <source>
        <dbReference type="PROSITE-ProRule" id="PRU00169"/>
    </source>
</evidence>
<evidence type="ECO:0000256" key="1">
    <source>
        <dbReference type="ARBA" id="ARBA00004496"/>
    </source>
</evidence>
<keyword evidence="6" id="KW-0238">DNA-binding</keyword>
<evidence type="ECO:0000256" key="2">
    <source>
        <dbReference type="ARBA" id="ARBA00022490"/>
    </source>
</evidence>
<dbReference type="Gene3D" id="3.40.50.2300">
    <property type="match status" value="1"/>
</dbReference>
<comment type="subcellular location">
    <subcellularLocation>
        <location evidence="1">Cytoplasm</location>
    </subcellularLocation>
</comment>
<dbReference type="Pfam" id="PF00072">
    <property type="entry name" value="Response_reg"/>
    <property type="match status" value="1"/>
</dbReference>
<reference evidence="11 12" key="1">
    <citation type="submission" date="2023-07" db="EMBL/GenBank/DDBJ databases">
        <title>Genomic Encyclopedia of Type Strains, Phase IV (KMG-IV): sequencing the most valuable type-strain genomes for metagenomic binning, comparative biology and taxonomic classification.</title>
        <authorList>
            <person name="Goeker M."/>
        </authorList>
    </citation>
    <scope>NUCLEOTIDE SEQUENCE [LARGE SCALE GENOMIC DNA]</scope>
    <source>
        <strain evidence="11 12">DSM 29005</strain>
    </source>
</reference>
<dbReference type="PANTHER" id="PTHR42713:SF3">
    <property type="entry name" value="TRANSCRIPTIONAL REGULATORY PROTEIN HPTR"/>
    <property type="match status" value="1"/>
</dbReference>
<dbReference type="PROSITE" id="PS01124">
    <property type="entry name" value="HTH_ARAC_FAMILY_2"/>
    <property type="match status" value="1"/>
</dbReference>
<keyword evidence="2" id="KW-0963">Cytoplasm</keyword>
<keyword evidence="3 8" id="KW-0597">Phosphoprotein</keyword>
<keyword evidence="5" id="KW-0805">Transcription regulation</keyword>
<dbReference type="SMART" id="SM00448">
    <property type="entry name" value="REC"/>
    <property type="match status" value="1"/>
</dbReference>
<keyword evidence="7" id="KW-0804">Transcription</keyword>
<dbReference type="InterPro" id="IPR018060">
    <property type="entry name" value="HTH_AraC"/>
</dbReference>
<feature type="domain" description="Response regulatory" evidence="10">
    <location>
        <begin position="3"/>
        <end position="120"/>
    </location>
</feature>
<protein>
    <submittedName>
        <fullName evidence="11">Two-component system response regulator YesN</fullName>
    </submittedName>
</protein>
<dbReference type="RefSeq" id="WP_307341691.1">
    <property type="nucleotide sequence ID" value="NZ_JAUSUD010000010.1"/>
</dbReference>
<evidence type="ECO:0000256" key="5">
    <source>
        <dbReference type="ARBA" id="ARBA00023015"/>
    </source>
</evidence>
<name>A0ABT9ZFX9_9BACI</name>
<dbReference type="EMBL" id="JAUSUD010000010">
    <property type="protein sequence ID" value="MDQ0231192.1"/>
    <property type="molecule type" value="Genomic_DNA"/>
</dbReference>
<dbReference type="CDD" id="cd17536">
    <property type="entry name" value="REC_YesN-like"/>
    <property type="match status" value="1"/>
</dbReference>
<dbReference type="SUPFAM" id="SSF52172">
    <property type="entry name" value="CheY-like"/>
    <property type="match status" value="1"/>
</dbReference>
<feature type="domain" description="HTH araC/xylS-type" evidence="9">
    <location>
        <begin position="411"/>
        <end position="510"/>
    </location>
</feature>
<evidence type="ECO:0000256" key="3">
    <source>
        <dbReference type="ARBA" id="ARBA00022553"/>
    </source>
</evidence>
<dbReference type="InterPro" id="IPR051552">
    <property type="entry name" value="HptR"/>
</dbReference>
<keyword evidence="12" id="KW-1185">Reference proteome</keyword>
<dbReference type="Pfam" id="PF12833">
    <property type="entry name" value="HTH_18"/>
    <property type="match status" value="1"/>
</dbReference>
<sequence>MKKIFLLDDEVQVREGIQRCIEWDKEGFIYCGDAPDGEIALPLIEKHQPDIVITDIKMPFMDGLEVSRILRKKMPSVKIIILSGHDEFEYAREAMRIQITEYCLKPISAPELLETLHKVARQIDKEALEKQRLNELENQVIQNETMTKDYFLNQLCEGDYTASEAIKQASELEINLVSQYYCLVTIETAPSSMTTIQSLANDYPCLSFKRNAKECVFILKGDEKSTLEQSITDLKKQLLQIAKSDKSIIFGFGQIESRIQGIATSFTKAEEEKSYYRILHRYRQTNEKGEILSDGGIHVFNRTELIQFLRFGDSVKIDEFAKSYSAYLQENNVSTPFFVYYFLMDFTMTIKHYIKEMAANNTTILDKIQQLEMTASWIRDYDEVVVYMKKLLKLIVHQKNPTTNTVNPIIMNAKEFIQKHYVDSQLSLQKVAQAVNVSPSYFSHIFSQETGQTLIEYITMVRIEKAKDLLKTTNAKTYEIAHEVGYSDAHYFCNIFKKVTGMTTRAYKASEQTLSF</sequence>
<dbReference type="PANTHER" id="PTHR42713">
    <property type="entry name" value="HISTIDINE KINASE-RELATED"/>
    <property type="match status" value="1"/>
</dbReference>
<evidence type="ECO:0000256" key="7">
    <source>
        <dbReference type="ARBA" id="ARBA00023163"/>
    </source>
</evidence>
<feature type="modified residue" description="4-aspartylphosphate" evidence="8">
    <location>
        <position position="55"/>
    </location>
</feature>
<dbReference type="InterPro" id="IPR009057">
    <property type="entry name" value="Homeodomain-like_sf"/>
</dbReference>
<comment type="caution">
    <text evidence="11">The sequence shown here is derived from an EMBL/GenBank/DDBJ whole genome shotgun (WGS) entry which is preliminary data.</text>
</comment>